<reference evidence="2" key="2">
    <citation type="submission" date="2019-01" db="UniProtKB">
        <authorList>
            <consortium name="EnsemblPlants"/>
        </authorList>
    </citation>
    <scope>IDENTIFICATION</scope>
    <source>
        <strain evidence="2">cv. Heinz 1706</strain>
    </source>
</reference>
<accession>A0A3Q7HQY1</accession>
<name>A0A3Q7HQY1_SOLLC</name>
<protein>
    <recommendedName>
        <fullName evidence="4">Reverse transcriptase Ty1/copia-type domain-containing protein</fullName>
    </recommendedName>
</protein>
<feature type="region of interest" description="Disordered" evidence="1">
    <location>
        <begin position="250"/>
        <end position="314"/>
    </location>
</feature>
<dbReference type="EnsemblPlants" id="Solyc08g066355.1.1">
    <property type="protein sequence ID" value="Solyc08g066355.1.1"/>
    <property type="gene ID" value="Solyc08g066355.1"/>
</dbReference>
<evidence type="ECO:0000256" key="1">
    <source>
        <dbReference type="SAM" id="MobiDB-lite"/>
    </source>
</evidence>
<feature type="compositionally biased region" description="Basic residues" evidence="1">
    <location>
        <begin position="256"/>
        <end position="267"/>
    </location>
</feature>
<evidence type="ECO:0000313" key="3">
    <source>
        <dbReference type="Proteomes" id="UP000004994"/>
    </source>
</evidence>
<dbReference type="Pfam" id="PF14223">
    <property type="entry name" value="Retrotran_gag_2"/>
    <property type="match status" value="1"/>
</dbReference>
<feature type="compositionally biased region" description="Polar residues" evidence="1">
    <location>
        <begin position="302"/>
        <end position="313"/>
    </location>
</feature>
<dbReference type="InParanoid" id="A0A3Q7HQY1"/>
<organism evidence="2">
    <name type="scientific">Solanum lycopersicum</name>
    <name type="common">Tomato</name>
    <name type="synonym">Lycopersicon esculentum</name>
    <dbReference type="NCBI Taxonomy" id="4081"/>
    <lineage>
        <taxon>Eukaryota</taxon>
        <taxon>Viridiplantae</taxon>
        <taxon>Streptophyta</taxon>
        <taxon>Embryophyta</taxon>
        <taxon>Tracheophyta</taxon>
        <taxon>Spermatophyta</taxon>
        <taxon>Magnoliopsida</taxon>
        <taxon>eudicotyledons</taxon>
        <taxon>Gunneridae</taxon>
        <taxon>Pentapetalae</taxon>
        <taxon>asterids</taxon>
        <taxon>lamiids</taxon>
        <taxon>Solanales</taxon>
        <taxon>Solanaceae</taxon>
        <taxon>Solanoideae</taxon>
        <taxon>Solaneae</taxon>
        <taxon>Solanum</taxon>
        <taxon>Solanum subgen. Lycopersicon</taxon>
    </lineage>
</organism>
<dbReference type="AlphaFoldDB" id="A0A3Q7HQY1"/>
<dbReference type="OMA" id="ASEVMWL"/>
<sequence length="533" mass="58233">MVKTTDPLDDLPTGLKLFIKNLHSLTPEKLNDSNCPSWFTTASANLSAHRLMAYVDGTMDVPPATITVTADGEAAAAAATAVTINPDHEKWSVIDAQLRACLLAIISPSVQNHLHGLTSAAAIWNHLQLRYNSLSRTHIFQLKEQLHGIQKGSDSMQKYLDSVVKIVAALNRAKSGIPDQDVILCVLRGLSSEYASIKQNIRTNIAHVTFAEVSSWLLTEELNVQMEQKLKVREAGGLAEPHTALYAQSWQSAGHRGGRGRGFHRGRGGTPSRGSSAGGRGGAVNSSQQRGGYSGRRGGFDNTYSGPSTSSPQAFYAANSAESNGELIHRAGVDSCTTAPTPISPSQSTNGADVPFHNPRLFRSLVGGLQYLTVTRPDIQFAVNYAAQKMHNPKEKDFYTLKRILRYVKGTISCGITFFRGDLRLRGYSDSDWANDPSDSRSTTGYLIFFGPNLISWNTQKQGRVSKSSTEAEYRTLSAAASEVMWLTCLLDDLHPWNKIVDKLNRLVAFKVRNLMQPGFQLSGAKIRKLTLN</sequence>
<feature type="compositionally biased region" description="Gly residues" evidence="1">
    <location>
        <begin position="268"/>
        <end position="282"/>
    </location>
</feature>
<reference evidence="2" key="1">
    <citation type="journal article" date="2012" name="Nature">
        <title>The tomato genome sequence provides insights into fleshy fruit evolution.</title>
        <authorList>
            <consortium name="Tomato Genome Consortium"/>
        </authorList>
    </citation>
    <scope>NUCLEOTIDE SEQUENCE [LARGE SCALE GENOMIC DNA]</scope>
    <source>
        <strain evidence="2">cv. Heinz 1706</strain>
    </source>
</reference>
<dbReference type="Gramene" id="Solyc08g066355.1.1">
    <property type="protein sequence ID" value="Solyc08g066355.1.1"/>
    <property type="gene ID" value="Solyc08g066355.1"/>
</dbReference>
<dbReference type="CDD" id="cd09272">
    <property type="entry name" value="RNase_HI_RT_Ty1"/>
    <property type="match status" value="1"/>
</dbReference>
<dbReference type="STRING" id="4081.A0A3Q7HQY1"/>
<evidence type="ECO:0000313" key="2">
    <source>
        <dbReference type="EnsemblPlants" id="Solyc08g066355.1.1"/>
    </source>
</evidence>
<proteinExistence type="predicted"/>
<evidence type="ECO:0008006" key="4">
    <source>
        <dbReference type="Google" id="ProtNLM"/>
    </source>
</evidence>
<dbReference type="PANTHER" id="PTHR11439:SF467">
    <property type="entry name" value="INTEGRASE CATALYTIC DOMAIN-CONTAINING PROTEIN"/>
    <property type="match status" value="1"/>
</dbReference>
<keyword evidence="3" id="KW-1185">Reference proteome</keyword>
<dbReference type="PANTHER" id="PTHR11439">
    <property type="entry name" value="GAG-POL-RELATED RETROTRANSPOSON"/>
    <property type="match status" value="1"/>
</dbReference>
<dbReference type="Proteomes" id="UP000004994">
    <property type="component" value="Chromosome 8"/>
</dbReference>